<dbReference type="RefSeq" id="WP_269107349.1">
    <property type="nucleotide sequence ID" value="NZ_CP114066.1"/>
</dbReference>
<sequence>MEEINIKLSTGTKFTRDKVGTCIITIKNKEKDFEITLDEEETVEVLVSDILKQQAIIEENKRQQDVTVHQFRQAQEELQQLNKEKDRFRKALHQFANMKTVRTAPELVIQMYSRYAQELLEGRGTEGDAE</sequence>
<keyword evidence="3" id="KW-1185">Reference proteome</keyword>
<dbReference type="EMBL" id="CP114066">
    <property type="protein sequence ID" value="WAT20456.1"/>
    <property type="molecule type" value="Genomic_DNA"/>
</dbReference>
<feature type="coiled-coil region" evidence="1">
    <location>
        <begin position="64"/>
        <end position="98"/>
    </location>
</feature>
<evidence type="ECO:0000256" key="1">
    <source>
        <dbReference type="SAM" id="Coils"/>
    </source>
</evidence>
<organism evidence="2 3">
    <name type="scientific">Bacillus halotolerans</name>
    <dbReference type="NCBI Taxonomy" id="260554"/>
    <lineage>
        <taxon>Bacteria</taxon>
        <taxon>Bacillati</taxon>
        <taxon>Bacillota</taxon>
        <taxon>Bacilli</taxon>
        <taxon>Bacillales</taxon>
        <taxon>Bacillaceae</taxon>
        <taxon>Bacillus</taxon>
    </lineage>
</organism>
<dbReference type="Proteomes" id="UP001164713">
    <property type="component" value="Chromosome"/>
</dbReference>
<gene>
    <name evidence="2" type="ORF">O0R52_16020</name>
</gene>
<keyword evidence="1" id="KW-0175">Coiled coil</keyword>
<reference evidence="2" key="1">
    <citation type="submission" date="2022-12" db="EMBL/GenBank/DDBJ databases">
        <title>Genomic of Bacillus halotolerans.</title>
        <authorList>
            <person name="Xu G."/>
            <person name="Ding Y."/>
        </authorList>
    </citation>
    <scope>NUCLEOTIDE SEQUENCE</scope>
    <source>
        <strain evidence="2">B13</strain>
    </source>
</reference>
<evidence type="ECO:0000313" key="2">
    <source>
        <dbReference type="EMBL" id="WAT20456.1"/>
    </source>
</evidence>
<accession>A0ABY7HXQ7</accession>
<name>A0ABY7HXQ7_9BACI</name>
<evidence type="ECO:0000313" key="3">
    <source>
        <dbReference type="Proteomes" id="UP001164713"/>
    </source>
</evidence>
<protein>
    <submittedName>
        <fullName evidence="2">Uncharacterized protein</fullName>
    </submittedName>
</protein>
<proteinExistence type="predicted"/>